<gene>
    <name evidence="15" type="ordered locus">Cycma_0863</name>
</gene>
<evidence type="ECO:0000256" key="3">
    <source>
        <dbReference type="ARBA" id="ARBA00006889"/>
    </source>
</evidence>
<evidence type="ECO:0000256" key="7">
    <source>
        <dbReference type="ARBA" id="ARBA00023136"/>
    </source>
</evidence>
<dbReference type="SUPFAM" id="SSF50814">
    <property type="entry name" value="Lipocalins"/>
    <property type="match status" value="1"/>
</dbReference>
<comment type="subunit">
    <text evidence="4">Homodimer.</text>
</comment>
<keyword evidence="8" id="KW-0564">Palmitate</keyword>
<dbReference type="InterPro" id="IPR000566">
    <property type="entry name" value="Lipocln_cytosolic_FA-bd_dom"/>
</dbReference>
<dbReference type="PIRSF" id="PIRSF036893">
    <property type="entry name" value="Lipocalin_ApoD"/>
    <property type="match status" value="1"/>
</dbReference>
<evidence type="ECO:0000256" key="2">
    <source>
        <dbReference type="ARBA" id="ARBA00004635"/>
    </source>
</evidence>
<keyword evidence="16" id="KW-1185">Reference proteome</keyword>
<evidence type="ECO:0000256" key="4">
    <source>
        <dbReference type="ARBA" id="ARBA00011738"/>
    </source>
</evidence>
<organism evidence="15 16">
    <name type="scientific">Cyclobacterium marinum (strain ATCC 25205 / DSM 745 / LMG 13164 / NCIMB 1802)</name>
    <name type="common">Flectobacillus marinus</name>
    <dbReference type="NCBI Taxonomy" id="880070"/>
    <lineage>
        <taxon>Bacteria</taxon>
        <taxon>Pseudomonadati</taxon>
        <taxon>Bacteroidota</taxon>
        <taxon>Cytophagia</taxon>
        <taxon>Cytophagales</taxon>
        <taxon>Cyclobacteriaceae</taxon>
        <taxon>Cyclobacterium</taxon>
    </lineage>
</organism>
<evidence type="ECO:0000256" key="13">
    <source>
        <dbReference type="PIRNR" id="PIRNR036893"/>
    </source>
</evidence>
<feature type="signal peptide" evidence="13">
    <location>
        <begin position="1"/>
        <end position="23"/>
    </location>
</feature>
<proteinExistence type="inferred from homology"/>
<evidence type="ECO:0000256" key="12">
    <source>
        <dbReference type="ARBA" id="ARBA00071217"/>
    </source>
</evidence>
<evidence type="ECO:0000256" key="5">
    <source>
        <dbReference type="ARBA" id="ARBA00022729"/>
    </source>
</evidence>
<keyword evidence="5 13" id="KW-0732">Signal</keyword>
<dbReference type="PANTHER" id="PTHR10612">
    <property type="entry name" value="APOLIPOPROTEIN D"/>
    <property type="match status" value="1"/>
</dbReference>
<reference evidence="16" key="1">
    <citation type="submission" date="2011-07" db="EMBL/GenBank/DDBJ databases">
        <title>The complete genome of Cyclobacterium marinum DSM 745.</title>
        <authorList>
            <person name="Lucas S."/>
            <person name="Han J."/>
            <person name="Lapidus A."/>
            <person name="Bruce D."/>
            <person name="Goodwin L."/>
            <person name="Pitluck S."/>
            <person name="Peters L."/>
            <person name="Kyrpides N."/>
            <person name="Mavromatis K."/>
            <person name="Ivanova N."/>
            <person name="Ovchinnikova G."/>
            <person name="Chertkov O."/>
            <person name="Detter J.C."/>
            <person name="Tapia R."/>
            <person name="Han C."/>
            <person name="Land M."/>
            <person name="Hauser L."/>
            <person name="Markowitz V."/>
            <person name="Cheng J.-F."/>
            <person name="Hugenholtz P."/>
            <person name="Woyke T."/>
            <person name="Wu D."/>
            <person name="Tindall B."/>
            <person name="Schuetze A."/>
            <person name="Brambilla E."/>
            <person name="Klenk H.-P."/>
            <person name="Eisen J.A."/>
        </authorList>
    </citation>
    <scope>NUCLEOTIDE SEQUENCE [LARGE SCALE GENOMIC DNA]</scope>
    <source>
        <strain evidence="16">ATCC 25205 / DSM 745 / LMG 13164 / NCIMB 1802</strain>
    </source>
</reference>
<evidence type="ECO:0000256" key="1">
    <source>
        <dbReference type="ARBA" id="ARBA00004442"/>
    </source>
</evidence>
<sequence length="179" mass="20615">MKTKSLIFSLLTIMFMMGLLSCATIPKGAVAVQPFEKEKYLGKWFEIARMDFKFEKNLNNTTATYSVNDNGTIKVDNRGYNTKKEEWVQATGKAKFVENENVAKLKVSFFEPFYSGYNVIAIDKGYQYALVAGKSLKYLWILSREKEIPADTKEKYLKIAEDIGYETSDLLWVEHDKIK</sequence>
<dbReference type="PRINTS" id="PR01171">
    <property type="entry name" value="BCTLIPOCALIN"/>
</dbReference>
<evidence type="ECO:0000256" key="11">
    <source>
        <dbReference type="ARBA" id="ARBA00057024"/>
    </source>
</evidence>
<dbReference type="RefSeq" id="WP_014018933.1">
    <property type="nucleotide sequence ID" value="NC_015914.1"/>
</dbReference>
<dbReference type="InterPro" id="IPR047202">
    <property type="entry name" value="Lipocalin_Blc-like_dom"/>
</dbReference>
<dbReference type="PANTHER" id="PTHR10612:SF34">
    <property type="entry name" value="APOLIPOPROTEIN D"/>
    <property type="match status" value="1"/>
</dbReference>
<dbReference type="PROSITE" id="PS00213">
    <property type="entry name" value="LIPOCALIN"/>
    <property type="match status" value="1"/>
</dbReference>
<feature type="domain" description="Lipocalin/cytosolic fatty-acid binding" evidence="14">
    <location>
        <begin position="38"/>
        <end position="174"/>
    </location>
</feature>
<dbReference type="InterPro" id="IPR022272">
    <property type="entry name" value="Lipocalin_CS"/>
</dbReference>
<accession>G0J3J7</accession>
<dbReference type="GO" id="GO:0008289">
    <property type="term" value="F:lipid binding"/>
    <property type="evidence" value="ECO:0007669"/>
    <property type="project" value="UniProtKB-KW"/>
</dbReference>
<dbReference type="HOGENOM" id="CLU_068449_3_0_10"/>
<dbReference type="InterPro" id="IPR022271">
    <property type="entry name" value="Lipocalin_ApoD"/>
</dbReference>
<keyword evidence="6" id="KW-0446">Lipid-binding</keyword>
<name>G0J3J7_CYCMS</name>
<dbReference type="Proteomes" id="UP000001635">
    <property type="component" value="Chromosome"/>
</dbReference>
<evidence type="ECO:0000313" key="16">
    <source>
        <dbReference type="Proteomes" id="UP000001635"/>
    </source>
</evidence>
<dbReference type="GO" id="GO:0006950">
    <property type="term" value="P:response to stress"/>
    <property type="evidence" value="ECO:0007669"/>
    <property type="project" value="UniProtKB-ARBA"/>
</dbReference>
<feature type="chain" id="PRO_5013438017" description="Outer membrane lipoprotein Blc" evidence="13">
    <location>
        <begin position="24"/>
        <end position="179"/>
    </location>
</feature>
<dbReference type="eggNOG" id="COG3040">
    <property type="taxonomic scope" value="Bacteria"/>
</dbReference>
<keyword evidence="9" id="KW-0998">Cell outer membrane</keyword>
<dbReference type="GO" id="GO:0009279">
    <property type="term" value="C:cell outer membrane"/>
    <property type="evidence" value="ECO:0007669"/>
    <property type="project" value="UniProtKB-SubCell"/>
</dbReference>
<evidence type="ECO:0000256" key="9">
    <source>
        <dbReference type="ARBA" id="ARBA00023237"/>
    </source>
</evidence>
<dbReference type="EMBL" id="CP002955">
    <property type="protein sequence ID" value="AEL24636.1"/>
    <property type="molecule type" value="Genomic_DNA"/>
</dbReference>
<evidence type="ECO:0000313" key="15">
    <source>
        <dbReference type="EMBL" id="AEL24636.1"/>
    </source>
</evidence>
<dbReference type="Gene3D" id="2.40.128.20">
    <property type="match status" value="1"/>
</dbReference>
<evidence type="ECO:0000259" key="14">
    <source>
        <dbReference type="Pfam" id="PF08212"/>
    </source>
</evidence>
<comment type="similarity">
    <text evidence="3 13">Belongs to the calycin superfamily. Lipocalin family.</text>
</comment>
<comment type="function">
    <text evidence="11">Involved in the storage or transport of lipids necessary for membrane maintenance under stressful conditions. Displays a binding preference for lysophospholipids.</text>
</comment>
<comment type="subcellular location">
    <subcellularLocation>
        <location evidence="1">Cell outer membrane</location>
    </subcellularLocation>
    <subcellularLocation>
        <location evidence="2">Membrane</location>
        <topology evidence="2">Lipid-anchor</topology>
    </subcellularLocation>
</comment>
<dbReference type="InterPro" id="IPR012674">
    <property type="entry name" value="Calycin"/>
</dbReference>
<dbReference type="KEGG" id="cmr:Cycma_0863"/>
<evidence type="ECO:0000256" key="8">
    <source>
        <dbReference type="ARBA" id="ARBA00023139"/>
    </source>
</evidence>
<evidence type="ECO:0000256" key="10">
    <source>
        <dbReference type="ARBA" id="ARBA00023288"/>
    </source>
</evidence>
<dbReference type="InterPro" id="IPR002446">
    <property type="entry name" value="Lipocalin_bac"/>
</dbReference>
<keyword evidence="10" id="KW-0449">Lipoprotein</keyword>
<dbReference type="OrthoDB" id="594739at2"/>
<dbReference type="AlphaFoldDB" id="G0J3J7"/>
<dbReference type="Pfam" id="PF08212">
    <property type="entry name" value="Lipocalin_2"/>
    <property type="match status" value="1"/>
</dbReference>
<dbReference type="FunFam" id="2.40.128.20:FF:000002">
    <property type="entry name" value="Outer membrane lipoprotein Blc"/>
    <property type="match status" value="1"/>
</dbReference>
<dbReference type="PROSITE" id="PS51257">
    <property type="entry name" value="PROKAR_LIPOPROTEIN"/>
    <property type="match status" value="1"/>
</dbReference>
<dbReference type="CDD" id="cd19438">
    <property type="entry name" value="lipocalin_Blc-like"/>
    <property type="match status" value="1"/>
</dbReference>
<keyword evidence="7" id="KW-0472">Membrane</keyword>
<evidence type="ECO:0000256" key="6">
    <source>
        <dbReference type="ARBA" id="ARBA00023121"/>
    </source>
</evidence>
<protein>
    <recommendedName>
        <fullName evidence="12">Outer membrane lipoprotein Blc</fullName>
    </recommendedName>
</protein>